<name>A0A1Z5S7E6_SORBI</name>
<keyword evidence="2" id="KW-1185">Reference proteome</keyword>
<dbReference type="EMBL" id="CM000760">
    <property type="protein sequence ID" value="OQU91862.1"/>
    <property type="molecule type" value="Genomic_DNA"/>
</dbReference>
<sequence length="129" mass="13960">MQPCSSLSLAASPPGRHLDLLAMGTILRHHARQQLHQLYSQSLEEPGVASLLASGPAIPVCMLGSSSTTSADRLALWILLLMTTHHNPTSIMAIRKILHMQCRPSKHFALSSLYNRLPISPTVICGACN</sequence>
<dbReference type="InParanoid" id="A0A1Z5S7E6"/>
<evidence type="ECO:0000313" key="2">
    <source>
        <dbReference type="Proteomes" id="UP000000768"/>
    </source>
</evidence>
<reference evidence="2" key="2">
    <citation type="journal article" date="2018" name="Plant J.">
        <title>The Sorghum bicolor reference genome: improved assembly, gene annotations, a transcriptome atlas, and signatures of genome organization.</title>
        <authorList>
            <person name="McCormick R.F."/>
            <person name="Truong S.K."/>
            <person name="Sreedasyam A."/>
            <person name="Jenkins J."/>
            <person name="Shu S."/>
            <person name="Sims D."/>
            <person name="Kennedy M."/>
            <person name="Amirebrahimi M."/>
            <person name="Weers B.D."/>
            <person name="McKinley B."/>
            <person name="Mattison A."/>
            <person name="Morishige D.T."/>
            <person name="Grimwood J."/>
            <person name="Schmutz J."/>
            <person name="Mullet J.E."/>
        </authorList>
    </citation>
    <scope>NUCLEOTIDE SEQUENCE [LARGE SCALE GENOMIC DNA]</scope>
    <source>
        <strain evidence="2">cv. BTx623</strain>
    </source>
</reference>
<organism evidence="1 2">
    <name type="scientific">Sorghum bicolor</name>
    <name type="common">Sorghum</name>
    <name type="synonym">Sorghum vulgare</name>
    <dbReference type="NCBI Taxonomy" id="4558"/>
    <lineage>
        <taxon>Eukaryota</taxon>
        <taxon>Viridiplantae</taxon>
        <taxon>Streptophyta</taxon>
        <taxon>Embryophyta</taxon>
        <taxon>Tracheophyta</taxon>
        <taxon>Spermatophyta</taxon>
        <taxon>Magnoliopsida</taxon>
        <taxon>Liliopsida</taxon>
        <taxon>Poales</taxon>
        <taxon>Poaceae</taxon>
        <taxon>PACMAD clade</taxon>
        <taxon>Panicoideae</taxon>
        <taxon>Andropogonodae</taxon>
        <taxon>Andropogoneae</taxon>
        <taxon>Sorghinae</taxon>
        <taxon>Sorghum</taxon>
    </lineage>
</organism>
<proteinExistence type="predicted"/>
<protein>
    <submittedName>
        <fullName evidence="1">Uncharacterized protein</fullName>
    </submittedName>
</protein>
<dbReference type="Proteomes" id="UP000000768">
    <property type="component" value="Chromosome 1"/>
</dbReference>
<dbReference type="AlphaFoldDB" id="A0A1Z5S7E6"/>
<dbReference type="Gramene" id="OQU91862">
    <property type="protein sequence ID" value="OQU91862"/>
    <property type="gene ID" value="SORBI_3001G260300"/>
</dbReference>
<accession>A0A1Z5S7E6</accession>
<evidence type="ECO:0000313" key="1">
    <source>
        <dbReference type="EMBL" id="OQU91862.1"/>
    </source>
</evidence>
<reference evidence="1 2" key="1">
    <citation type="journal article" date="2009" name="Nature">
        <title>The Sorghum bicolor genome and the diversification of grasses.</title>
        <authorList>
            <person name="Paterson A.H."/>
            <person name="Bowers J.E."/>
            <person name="Bruggmann R."/>
            <person name="Dubchak I."/>
            <person name="Grimwood J."/>
            <person name="Gundlach H."/>
            <person name="Haberer G."/>
            <person name="Hellsten U."/>
            <person name="Mitros T."/>
            <person name="Poliakov A."/>
            <person name="Schmutz J."/>
            <person name="Spannagl M."/>
            <person name="Tang H."/>
            <person name="Wang X."/>
            <person name="Wicker T."/>
            <person name="Bharti A.K."/>
            <person name="Chapman J."/>
            <person name="Feltus F.A."/>
            <person name="Gowik U."/>
            <person name="Grigoriev I.V."/>
            <person name="Lyons E."/>
            <person name="Maher C.A."/>
            <person name="Martis M."/>
            <person name="Narechania A."/>
            <person name="Otillar R.P."/>
            <person name="Penning B.W."/>
            <person name="Salamov A.A."/>
            <person name="Wang Y."/>
            <person name="Zhang L."/>
            <person name="Carpita N.C."/>
            <person name="Freeling M."/>
            <person name="Gingle A.R."/>
            <person name="Hash C.T."/>
            <person name="Keller B."/>
            <person name="Klein P."/>
            <person name="Kresovich S."/>
            <person name="McCann M.C."/>
            <person name="Ming R."/>
            <person name="Peterson D.G."/>
            <person name="Mehboob-ur-Rahman"/>
            <person name="Ware D."/>
            <person name="Westhoff P."/>
            <person name="Mayer K.F."/>
            <person name="Messing J."/>
            <person name="Rokhsar D.S."/>
        </authorList>
    </citation>
    <scope>NUCLEOTIDE SEQUENCE [LARGE SCALE GENOMIC DNA]</scope>
    <source>
        <strain evidence="2">cv. BTx623</strain>
    </source>
</reference>
<gene>
    <name evidence="1" type="ORF">SORBI_3001G260300</name>
</gene>